<dbReference type="EMBL" id="GG663739">
    <property type="protein sequence ID" value="EEH57417.1"/>
    <property type="molecule type" value="Genomic_DNA"/>
</dbReference>
<dbReference type="AlphaFoldDB" id="C1MRZ6"/>
<keyword evidence="2" id="KW-0808">Transferase</keyword>
<dbReference type="GO" id="GO:0004144">
    <property type="term" value="F:diacylglycerol O-acyltransferase activity"/>
    <property type="evidence" value="ECO:0007669"/>
    <property type="project" value="UniProtKB-ARBA"/>
</dbReference>
<comment type="similarity">
    <text evidence="1">Belongs to the diacylglycerol acyltransferase family.</text>
</comment>
<evidence type="ECO:0000313" key="5">
    <source>
        <dbReference type="Proteomes" id="UP000001876"/>
    </source>
</evidence>
<evidence type="ECO:0000256" key="3">
    <source>
        <dbReference type="ARBA" id="ARBA00023315"/>
    </source>
</evidence>
<dbReference type="Pfam" id="PF03982">
    <property type="entry name" value="DAGAT"/>
    <property type="match status" value="1"/>
</dbReference>
<dbReference type="RefSeq" id="XP_003058962.1">
    <property type="nucleotide sequence ID" value="XM_003058916.1"/>
</dbReference>
<reference evidence="4 5" key="1">
    <citation type="journal article" date="2009" name="Science">
        <title>Green evolution and dynamic adaptations revealed by genomes of the marine picoeukaryotes Micromonas.</title>
        <authorList>
            <person name="Worden A.Z."/>
            <person name="Lee J.H."/>
            <person name="Mock T."/>
            <person name="Rouze P."/>
            <person name="Simmons M.P."/>
            <person name="Aerts A.L."/>
            <person name="Allen A.E."/>
            <person name="Cuvelier M.L."/>
            <person name="Derelle E."/>
            <person name="Everett M.V."/>
            <person name="Foulon E."/>
            <person name="Grimwood J."/>
            <person name="Gundlach H."/>
            <person name="Henrissat B."/>
            <person name="Napoli C."/>
            <person name="McDonald S.M."/>
            <person name="Parker M.S."/>
            <person name="Rombauts S."/>
            <person name="Salamov A."/>
            <person name="Von Dassow P."/>
            <person name="Badger J.H."/>
            <person name="Coutinho P.M."/>
            <person name="Demir E."/>
            <person name="Dubchak I."/>
            <person name="Gentemann C."/>
            <person name="Eikrem W."/>
            <person name="Gready J.E."/>
            <person name="John U."/>
            <person name="Lanier W."/>
            <person name="Lindquist E.A."/>
            <person name="Lucas S."/>
            <person name="Mayer K.F."/>
            <person name="Moreau H."/>
            <person name="Not F."/>
            <person name="Otillar R."/>
            <person name="Panaud O."/>
            <person name="Pangilinan J."/>
            <person name="Paulsen I."/>
            <person name="Piegu B."/>
            <person name="Poliakov A."/>
            <person name="Robbens S."/>
            <person name="Schmutz J."/>
            <person name="Toulza E."/>
            <person name="Wyss T."/>
            <person name="Zelensky A."/>
            <person name="Zhou K."/>
            <person name="Armbrust E.V."/>
            <person name="Bhattacharya D."/>
            <person name="Goodenough U.W."/>
            <person name="Van de Peer Y."/>
            <person name="Grigoriev I.V."/>
        </authorList>
    </citation>
    <scope>NUCLEOTIDE SEQUENCE [LARGE SCALE GENOMIC DNA]</scope>
    <source>
        <strain evidence="4 5">CCMP1545</strain>
    </source>
</reference>
<evidence type="ECO:0000256" key="1">
    <source>
        <dbReference type="ARBA" id="ARBA00005420"/>
    </source>
</evidence>
<dbReference type="OrthoDB" id="264532at2759"/>
<dbReference type="GeneID" id="9684401"/>
<keyword evidence="5" id="KW-1185">Reference proteome</keyword>
<protein>
    <submittedName>
        <fullName evidence="4">Predicted protein</fullName>
    </submittedName>
</protein>
<dbReference type="Proteomes" id="UP000001876">
    <property type="component" value="Unassembled WGS sequence"/>
</dbReference>
<dbReference type="InterPro" id="IPR007130">
    <property type="entry name" value="DAGAT"/>
</dbReference>
<name>C1MRZ6_MICPC</name>
<keyword evidence="3" id="KW-0012">Acyltransferase</keyword>
<accession>C1MRZ6</accession>
<proteinExistence type="inferred from homology"/>
<evidence type="ECO:0000313" key="4">
    <source>
        <dbReference type="EMBL" id="EEH57417.1"/>
    </source>
</evidence>
<gene>
    <name evidence="4" type="ORF">MICPUCDRAFT_58288</name>
</gene>
<organism evidence="5">
    <name type="scientific">Micromonas pusilla (strain CCMP1545)</name>
    <name type="common">Picoplanktonic green alga</name>
    <dbReference type="NCBI Taxonomy" id="564608"/>
    <lineage>
        <taxon>Eukaryota</taxon>
        <taxon>Viridiplantae</taxon>
        <taxon>Chlorophyta</taxon>
        <taxon>Mamiellophyceae</taxon>
        <taxon>Mamiellales</taxon>
        <taxon>Mamiellaceae</taxon>
        <taxon>Micromonas</taxon>
    </lineage>
</organism>
<evidence type="ECO:0000256" key="2">
    <source>
        <dbReference type="ARBA" id="ARBA00022679"/>
    </source>
</evidence>
<dbReference type="KEGG" id="mpp:MICPUCDRAFT_58288"/>
<sequence length="107" mass="11916">MALSAGPDPAPFFESRRRLTYFLDAPVRYLSLCQRWLTPFPNGRLVTVVGDAIDVSEGAEYAKGGKVESPSREEVRKAHARYCDALLKLIEETKAEAGYPTQRTVLV</sequence>